<gene>
    <name evidence="2" type="ORF">J2T57_000259</name>
</gene>
<accession>A0AAE3G3D4</accession>
<dbReference type="SUPFAM" id="SSF52821">
    <property type="entry name" value="Rhodanese/Cell cycle control phosphatase"/>
    <property type="match status" value="1"/>
</dbReference>
<dbReference type="EMBL" id="JALJXV010000001">
    <property type="protein sequence ID" value="MCP1673167.1"/>
    <property type="molecule type" value="Genomic_DNA"/>
</dbReference>
<evidence type="ECO:0000313" key="3">
    <source>
        <dbReference type="Proteomes" id="UP001205843"/>
    </source>
</evidence>
<dbReference type="Pfam" id="PF00581">
    <property type="entry name" value="Rhodanese"/>
    <property type="match status" value="1"/>
</dbReference>
<dbReference type="SMART" id="SM00450">
    <property type="entry name" value="RHOD"/>
    <property type="match status" value="1"/>
</dbReference>
<evidence type="ECO:0000313" key="2">
    <source>
        <dbReference type="EMBL" id="MCP1673167.1"/>
    </source>
</evidence>
<dbReference type="PROSITE" id="PS50206">
    <property type="entry name" value="RHODANESE_3"/>
    <property type="match status" value="1"/>
</dbReference>
<dbReference type="InterPro" id="IPR050229">
    <property type="entry name" value="GlpE_sulfurtransferase"/>
</dbReference>
<dbReference type="Proteomes" id="UP001205843">
    <property type="component" value="Unassembled WGS sequence"/>
</dbReference>
<dbReference type="InterPro" id="IPR001763">
    <property type="entry name" value="Rhodanese-like_dom"/>
</dbReference>
<dbReference type="InterPro" id="IPR036873">
    <property type="entry name" value="Rhodanese-like_dom_sf"/>
</dbReference>
<proteinExistence type="predicted"/>
<dbReference type="AlphaFoldDB" id="A0AAE3G3D4"/>
<name>A0AAE3G3D4_9GAMM</name>
<protein>
    <submittedName>
        <fullName evidence="2">Rhodanese-related sulfurtransferase</fullName>
    </submittedName>
</protein>
<reference evidence="2" key="1">
    <citation type="submission" date="2022-03" db="EMBL/GenBank/DDBJ databases">
        <title>Genomic Encyclopedia of Type Strains, Phase III (KMG-III): the genomes of soil and plant-associated and newly described type strains.</title>
        <authorList>
            <person name="Whitman W."/>
        </authorList>
    </citation>
    <scope>NUCLEOTIDE SEQUENCE</scope>
    <source>
        <strain evidence="2">ANL 6-2</strain>
    </source>
</reference>
<feature type="domain" description="Rhodanese" evidence="1">
    <location>
        <begin position="17"/>
        <end position="105"/>
    </location>
</feature>
<organism evidence="2 3">
    <name type="scientific">Natronocella acetinitrilica</name>
    <dbReference type="NCBI Taxonomy" id="414046"/>
    <lineage>
        <taxon>Bacteria</taxon>
        <taxon>Pseudomonadati</taxon>
        <taxon>Pseudomonadota</taxon>
        <taxon>Gammaproteobacteria</taxon>
        <taxon>Chromatiales</taxon>
        <taxon>Ectothiorhodospiraceae</taxon>
        <taxon>Natronocella</taxon>
    </lineage>
</organism>
<dbReference type="PANTHER" id="PTHR43031:SF17">
    <property type="entry name" value="SULFURTRANSFERASE YTWF-RELATED"/>
    <property type="match status" value="1"/>
</dbReference>
<dbReference type="Gene3D" id="3.40.250.10">
    <property type="entry name" value="Rhodanese-like domain"/>
    <property type="match status" value="1"/>
</dbReference>
<keyword evidence="3" id="KW-1185">Reference proteome</keyword>
<dbReference type="PANTHER" id="PTHR43031">
    <property type="entry name" value="FAD-DEPENDENT OXIDOREDUCTASE"/>
    <property type="match status" value="1"/>
</dbReference>
<dbReference type="RefSeq" id="WP_253473059.1">
    <property type="nucleotide sequence ID" value="NZ_JALJXV010000001.1"/>
</dbReference>
<evidence type="ECO:0000259" key="1">
    <source>
        <dbReference type="PROSITE" id="PS50206"/>
    </source>
</evidence>
<sequence length="107" mass="12208">MALARTDATQLRSRLDRDESLFLLDVREDWEFNLGHIPGSVHIPMGQITGRTDDIPQDRPIVCICHHGMRSEQVAHYLLQQGWETVENLQGGVDAWSLEVDPSVPRY</sequence>
<comment type="caution">
    <text evidence="2">The sequence shown here is derived from an EMBL/GenBank/DDBJ whole genome shotgun (WGS) entry which is preliminary data.</text>
</comment>